<protein>
    <recommendedName>
        <fullName evidence="4 5">Large ribosomal subunit protein bL28</fullName>
    </recommendedName>
</protein>
<dbReference type="NCBIfam" id="TIGR00009">
    <property type="entry name" value="L28"/>
    <property type="match status" value="1"/>
</dbReference>
<proteinExistence type="inferred from homology"/>
<dbReference type="HAMAP" id="MF_00373">
    <property type="entry name" value="Ribosomal_bL28"/>
    <property type="match status" value="1"/>
</dbReference>
<dbReference type="SUPFAM" id="SSF143800">
    <property type="entry name" value="L28p-like"/>
    <property type="match status" value="1"/>
</dbReference>
<evidence type="ECO:0000313" key="7">
    <source>
        <dbReference type="Proteomes" id="UP000268469"/>
    </source>
</evidence>
<dbReference type="Pfam" id="PF00830">
    <property type="entry name" value="Ribosomal_L28"/>
    <property type="match status" value="1"/>
</dbReference>
<dbReference type="InterPro" id="IPR026569">
    <property type="entry name" value="Ribosomal_bL28"/>
</dbReference>
<dbReference type="EMBL" id="QNBE01000102">
    <property type="protein sequence ID" value="RKX69161.1"/>
    <property type="molecule type" value="Genomic_DNA"/>
</dbReference>
<dbReference type="PANTHER" id="PTHR39080">
    <property type="entry name" value="50S RIBOSOMAL PROTEIN L28"/>
    <property type="match status" value="1"/>
</dbReference>
<dbReference type="GO" id="GO:0003735">
    <property type="term" value="F:structural constituent of ribosome"/>
    <property type="evidence" value="ECO:0007669"/>
    <property type="project" value="InterPro"/>
</dbReference>
<dbReference type="InterPro" id="IPR034704">
    <property type="entry name" value="Ribosomal_bL28/bL31-like_sf"/>
</dbReference>
<evidence type="ECO:0000256" key="4">
    <source>
        <dbReference type="ARBA" id="ARBA00035174"/>
    </source>
</evidence>
<dbReference type="Gene3D" id="2.30.170.40">
    <property type="entry name" value="Ribosomal protein L28/L24"/>
    <property type="match status" value="1"/>
</dbReference>
<comment type="similarity">
    <text evidence="1 5">Belongs to the bacterial ribosomal protein bL28 family.</text>
</comment>
<dbReference type="InterPro" id="IPR001383">
    <property type="entry name" value="Ribosomal_bL28_bact-type"/>
</dbReference>
<evidence type="ECO:0000256" key="2">
    <source>
        <dbReference type="ARBA" id="ARBA00022980"/>
    </source>
</evidence>
<evidence type="ECO:0000313" key="6">
    <source>
        <dbReference type="EMBL" id="RKX69161.1"/>
    </source>
</evidence>
<dbReference type="GO" id="GO:0006412">
    <property type="term" value="P:translation"/>
    <property type="evidence" value="ECO:0007669"/>
    <property type="project" value="UniProtKB-UniRule"/>
</dbReference>
<evidence type="ECO:0000256" key="1">
    <source>
        <dbReference type="ARBA" id="ARBA00008760"/>
    </source>
</evidence>
<keyword evidence="2 5" id="KW-0689">Ribosomal protein</keyword>
<name>A0A660SGN9_UNCW3</name>
<evidence type="ECO:0000256" key="3">
    <source>
        <dbReference type="ARBA" id="ARBA00023274"/>
    </source>
</evidence>
<comment type="caution">
    <text evidence="6">The sequence shown here is derived from an EMBL/GenBank/DDBJ whole genome shotgun (WGS) entry which is preliminary data.</text>
</comment>
<dbReference type="InterPro" id="IPR050096">
    <property type="entry name" value="Bacterial_rp_bL28"/>
</dbReference>
<keyword evidence="3 5" id="KW-0687">Ribonucleoprotein</keyword>
<accession>A0A660SGN9</accession>
<dbReference type="PANTHER" id="PTHR39080:SF1">
    <property type="entry name" value="LARGE RIBOSOMAL SUBUNIT PROTEIN BL28A"/>
    <property type="match status" value="1"/>
</dbReference>
<dbReference type="AlphaFoldDB" id="A0A660SGN9"/>
<evidence type="ECO:0000256" key="5">
    <source>
        <dbReference type="HAMAP-Rule" id="MF_00373"/>
    </source>
</evidence>
<sequence length="64" mass="7327">MAKKCEICGRVGEVGSRISHAHNVSKRKFYVNLQRMRVKIGKEVKKVYVCTQCIKAGKVERPSY</sequence>
<reference evidence="6 7" key="1">
    <citation type="submission" date="2018-06" db="EMBL/GenBank/DDBJ databases">
        <title>Extensive metabolic versatility and redundancy in microbially diverse, dynamic hydrothermal sediments.</title>
        <authorList>
            <person name="Dombrowski N."/>
            <person name="Teske A."/>
            <person name="Baker B.J."/>
        </authorList>
    </citation>
    <scope>NUCLEOTIDE SEQUENCE [LARGE SCALE GENOMIC DNA]</scope>
    <source>
        <strain evidence="6">B36_G15</strain>
    </source>
</reference>
<organism evidence="6 7">
    <name type="scientific">candidate division WOR-3 bacterium</name>
    <dbReference type="NCBI Taxonomy" id="2052148"/>
    <lineage>
        <taxon>Bacteria</taxon>
        <taxon>Bacteria division WOR-3</taxon>
    </lineage>
</organism>
<dbReference type="InterPro" id="IPR037147">
    <property type="entry name" value="Ribosomal_bL28_sf"/>
</dbReference>
<dbReference type="GO" id="GO:0005840">
    <property type="term" value="C:ribosome"/>
    <property type="evidence" value="ECO:0007669"/>
    <property type="project" value="UniProtKB-KW"/>
</dbReference>
<dbReference type="GO" id="GO:1990904">
    <property type="term" value="C:ribonucleoprotein complex"/>
    <property type="evidence" value="ECO:0007669"/>
    <property type="project" value="UniProtKB-KW"/>
</dbReference>
<dbReference type="Proteomes" id="UP000268469">
    <property type="component" value="Unassembled WGS sequence"/>
</dbReference>
<gene>
    <name evidence="5 6" type="primary">rpmB</name>
    <name evidence="6" type="ORF">DRP53_09015</name>
</gene>